<dbReference type="Pfam" id="PF20613">
    <property type="entry name" value="HipA_2"/>
    <property type="match status" value="1"/>
</dbReference>
<evidence type="ECO:0000259" key="1">
    <source>
        <dbReference type="Pfam" id="PF20613"/>
    </source>
</evidence>
<evidence type="ECO:0000313" key="2">
    <source>
        <dbReference type="EMBL" id="OAD20326.1"/>
    </source>
</evidence>
<reference evidence="2 3" key="1">
    <citation type="submission" date="2016-05" db="EMBL/GenBank/DDBJ databases">
        <title>Single-cell genome of chain-forming Candidatus Thiomargarita nelsonii and comparison to other large sulfur-oxidizing bacteria.</title>
        <authorList>
            <person name="Winkel M."/>
            <person name="Salman V."/>
            <person name="Woyke T."/>
            <person name="Schulz-Vogt H."/>
            <person name="Richter M."/>
            <person name="Flood B."/>
            <person name="Bailey J."/>
            <person name="Amann R."/>
            <person name="Mussmann M."/>
        </authorList>
    </citation>
    <scope>NUCLEOTIDE SEQUENCE [LARGE SCALE GENOMIC DNA]</scope>
    <source>
        <strain evidence="2 3">THI036</strain>
    </source>
</reference>
<protein>
    <recommendedName>
        <fullName evidence="1">HipA-like kinase domain-containing protein</fullName>
    </recommendedName>
</protein>
<dbReference type="EMBL" id="LUTY01002467">
    <property type="protein sequence ID" value="OAD20326.1"/>
    <property type="molecule type" value="Genomic_DNA"/>
</dbReference>
<dbReference type="InterPro" id="IPR046748">
    <property type="entry name" value="HipA_2"/>
</dbReference>
<dbReference type="AlphaFoldDB" id="A0A176RX86"/>
<evidence type="ECO:0000313" key="3">
    <source>
        <dbReference type="Proteomes" id="UP000076962"/>
    </source>
</evidence>
<keyword evidence="3" id="KW-1185">Reference proteome</keyword>
<name>A0A176RX86_9GAMM</name>
<feature type="non-terminal residue" evidence="2">
    <location>
        <position position="1"/>
    </location>
</feature>
<gene>
    <name evidence="2" type="ORF">THIOM_003980</name>
</gene>
<proteinExistence type="predicted"/>
<sequence length="168" mass="19656">KILYVDDSIILEHSEAASALGEGYVFGSEQIPSVTELKYELISQIPPEQQKDILLFDLWVQNEDRTLSEWGGNPNLLWKSEQSKLYLIDHNLIFDNQFNINDFWETHVFKHIIFDLIDRLNYQERMQKALKCWQSAWDVIPEEWKDENNGFVPNEILQGLKSDVDGGI</sequence>
<dbReference type="Proteomes" id="UP000076962">
    <property type="component" value="Unassembled WGS sequence"/>
</dbReference>
<feature type="non-terminal residue" evidence="2">
    <location>
        <position position="168"/>
    </location>
</feature>
<feature type="domain" description="HipA-like kinase" evidence="1">
    <location>
        <begin position="2"/>
        <end position="150"/>
    </location>
</feature>
<comment type="caution">
    <text evidence="2">The sequence shown here is derived from an EMBL/GenBank/DDBJ whole genome shotgun (WGS) entry which is preliminary data.</text>
</comment>
<accession>A0A176RX86</accession>
<organism evidence="2 3">
    <name type="scientific">Candidatus Thiomargarita nelsonii</name>
    <dbReference type="NCBI Taxonomy" id="1003181"/>
    <lineage>
        <taxon>Bacteria</taxon>
        <taxon>Pseudomonadati</taxon>
        <taxon>Pseudomonadota</taxon>
        <taxon>Gammaproteobacteria</taxon>
        <taxon>Thiotrichales</taxon>
        <taxon>Thiotrichaceae</taxon>
        <taxon>Thiomargarita</taxon>
    </lineage>
</organism>